<protein>
    <submittedName>
        <fullName evidence="2">Uncharacterized protein</fullName>
    </submittedName>
</protein>
<reference evidence="2" key="2">
    <citation type="journal article" date="2015" name="Data Brief">
        <title>Shoot transcriptome of the giant reed, Arundo donax.</title>
        <authorList>
            <person name="Barrero R.A."/>
            <person name="Guerrero F.D."/>
            <person name="Moolhuijzen P."/>
            <person name="Goolsby J.A."/>
            <person name="Tidwell J."/>
            <person name="Bellgard S.E."/>
            <person name="Bellgard M.I."/>
        </authorList>
    </citation>
    <scope>NUCLEOTIDE SEQUENCE</scope>
    <source>
        <tissue evidence="2">Shoot tissue taken approximately 20 cm above the soil surface</tissue>
    </source>
</reference>
<dbReference type="EMBL" id="GBRH01215402">
    <property type="protein sequence ID" value="JAD82493.1"/>
    <property type="molecule type" value="Transcribed_RNA"/>
</dbReference>
<feature type="region of interest" description="Disordered" evidence="1">
    <location>
        <begin position="20"/>
        <end position="85"/>
    </location>
</feature>
<name>A0A0A9D727_ARUDO</name>
<organism evidence="2">
    <name type="scientific">Arundo donax</name>
    <name type="common">Giant reed</name>
    <name type="synonym">Donax arundinaceus</name>
    <dbReference type="NCBI Taxonomy" id="35708"/>
    <lineage>
        <taxon>Eukaryota</taxon>
        <taxon>Viridiplantae</taxon>
        <taxon>Streptophyta</taxon>
        <taxon>Embryophyta</taxon>
        <taxon>Tracheophyta</taxon>
        <taxon>Spermatophyta</taxon>
        <taxon>Magnoliopsida</taxon>
        <taxon>Liliopsida</taxon>
        <taxon>Poales</taxon>
        <taxon>Poaceae</taxon>
        <taxon>PACMAD clade</taxon>
        <taxon>Arundinoideae</taxon>
        <taxon>Arundineae</taxon>
        <taxon>Arundo</taxon>
    </lineage>
</organism>
<evidence type="ECO:0000256" key="1">
    <source>
        <dbReference type="SAM" id="MobiDB-lite"/>
    </source>
</evidence>
<sequence length="129" mass="14934">MHANLTRTCVQAEVTFHSAPRSAGGSRSKWTRRWRGRRPAPTRWRAERHPPRTWSPRRGLPRPGPGQSSPANTSEGNELVCLPPEPEITSPLTTRNYRLQLRTWVCVFCLNPLRLWWRCDLSVPAYLYC</sequence>
<proteinExistence type="predicted"/>
<reference evidence="2" key="1">
    <citation type="submission" date="2014-09" db="EMBL/GenBank/DDBJ databases">
        <authorList>
            <person name="Magalhaes I.L.F."/>
            <person name="Oliveira U."/>
            <person name="Santos F.R."/>
            <person name="Vidigal T.H.D.A."/>
            <person name="Brescovit A.D."/>
            <person name="Santos A.J."/>
        </authorList>
    </citation>
    <scope>NUCLEOTIDE SEQUENCE</scope>
    <source>
        <tissue evidence="2">Shoot tissue taken approximately 20 cm above the soil surface</tissue>
    </source>
</reference>
<accession>A0A0A9D727</accession>
<evidence type="ECO:0000313" key="2">
    <source>
        <dbReference type="EMBL" id="JAD82493.1"/>
    </source>
</evidence>
<dbReference type="AlphaFoldDB" id="A0A0A9D727"/>
<feature type="compositionally biased region" description="Basic residues" evidence="1">
    <location>
        <begin position="29"/>
        <end position="40"/>
    </location>
</feature>